<feature type="compositionally biased region" description="Basic and acidic residues" evidence="1">
    <location>
        <begin position="102"/>
        <end position="112"/>
    </location>
</feature>
<organism evidence="2 3">
    <name type="scientific">Microbispora hainanensis</name>
    <dbReference type="NCBI Taxonomy" id="568844"/>
    <lineage>
        <taxon>Bacteria</taxon>
        <taxon>Bacillati</taxon>
        <taxon>Actinomycetota</taxon>
        <taxon>Actinomycetes</taxon>
        <taxon>Streptosporangiales</taxon>
        <taxon>Streptosporangiaceae</taxon>
        <taxon>Microbispora</taxon>
    </lineage>
</organism>
<reference evidence="2 3" key="1">
    <citation type="submission" date="2019-07" db="EMBL/GenBank/DDBJ databases">
        <title>Microbispora hainanensis DSM 45428.</title>
        <authorList>
            <person name="Thawai C."/>
        </authorList>
    </citation>
    <scope>NUCLEOTIDE SEQUENCE [LARGE SCALE GENOMIC DNA]</scope>
    <source>
        <strain evidence="2 3">DSM 45428</strain>
    </source>
</reference>
<dbReference type="InterPro" id="IPR035992">
    <property type="entry name" value="Ricin_B-like_lectins"/>
</dbReference>
<dbReference type="RefSeq" id="WP_142623329.1">
    <property type="nucleotide sequence ID" value="NZ_VIRM01000044.1"/>
</dbReference>
<feature type="compositionally biased region" description="Basic and acidic residues" evidence="1">
    <location>
        <begin position="120"/>
        <end position="131"/>
    </location>
</feature>
<dbReference type="EMBL" id="VIRM01000044">
    <property type="protein sequence ID" value="TQS17553.1"/>
    <property type="molecule type" value="Genomic_DNA"/>
</dbReference>
<feature type="compositionally biased region" description="Polar residues" evidence="1">
    <location>
        <begin position="177"/>
        <end position="198"/>
    </location>
</feature>
<evidence type="ECO:0000313" key="3">
    <source>
        <dbReference type="Proteomes" id="UP000316541"/>
    </source>
</evidence>
<proteinExistence type="predicted"/>
<feature type="region of interest" description="Disordered" evidence="1">
    <location>
        <begin position="289"/>
        <end position="324"/>
    </location>
</feature>
<dbReference type="CDD" id="cd00161">
    <property type="entry name" value="beta-trefoil_Ricin-like"/>
    <property type="match status" value="1"/>
</dbReference>
<feature type="region of interest" description="Disordered" evidence="1">
    <location>
        <begin position="480"/>
        <end position="508"/>
    </location>
</feature>
<evidence type="ECO:0008006" key="4">
    <source>
        <dbReference type="Google" id="ProtNLM"/>
    </source>
</evidence>
<dbReference type="SUPFAM" id="SSF50370">
    <property type="entry name" value="Ricin B-like lectins"/>
    <property type="match status" value="1"/>
</dbReference>
<dbReference type="Gene3D" id="2.80.10.50">
    <property type="match status" value="1"/>
</dbReference>
<evidence type="ECO:0000256" key="1">
    <source>
        <dbReference type="SAM" id="MobiDB-lite"/>
    </source>
</evidence>
<dbReference type="AlphaFoldDB" id="A0A544YLA5"/>
<comment type="caution">
    <text evidence="2">The sequence shown here is derived from an EMBL/GenBank/DDBJ whole genome shotgun (WGS) entry which is preliminary data.</text>
</comment>
<gene>
    <name evidence="2" type="ORF">FLX08_28775</name>
</gene>
<dbReference type="Pfam" id="PF13560">
    <property type="entry name" value="HTH_31"/>
    <property type="match status" value="1"/>
</dbReference>
<dbReference type="Proteomes" id="UP000316541">
    <property type="component" value="Unassembled WGS sequence"/>
</dbReference>
<feature type="region of interest" description="Disordered" evidence="1">
    <location>
        <begin position="97"/>
        <end position="248"/>
    </location>
</feature>
<accession>A0A544YLA5</accession>
<feature type="compositionally biased region" description="Polar residues" evidence="1">
    <location>
        <begin position="144"/>
        <end position="166"/>
    </location>
</feature>
<sequence length="508" mass="52233">MSGPFSAPPQPDGLATAAEFVAALGRLRQWSGLTYRQLTAAAKASGDVLPSSTIAGALGRTTLPREEFVAAFVRACGLGEAETARWVAHRKRLAAGMVPPADPHDSAADLDRPPGPPEQLRPDVRPNETDRSGPGGLGGRDQTDPTTKASPTTKANAGQADSTTQADPIGTGHAAQAGSTRQADSTAPADSTGQTSPPAQAEPTRQADSTAQADPLAQPGPAGEASPRAQADPAGQAGPADPAGPGAAAARLGSRALRRLTVAGAVAAVLLLATGAVLAQLRISWAGGERPSAAPAATPGDDRTPPAASLPVPTAGSKRPPRDGWYHVVPSHVADHDLCVGEGRERNGRTDRPLAVQRPCRDLVPDTYLRAVGGGAYEIQWHHPKEGVGCLTVDEALRDPGVLLAPENCTGAPHQRFLLQPAGAGFALRPLHSKLCLGALYGEPDVVPGAELAQESCTGRRDQVFLFRPVPVPPWTRAHRTTADHASRPAALFPAGATKRGTAQPVPA</sequence>
<name>A0A544YLA5_9ACTN</name>
<evidence type="ECO:0000313" key="2">
    <source>
        <dbReference type="EMBL" id="TQS17553.1"/>
    </source>
</evidence>
<feature type="compositionally biased region" description="Low complexity" evidence="1">
    <location>
        <begin position="227"/>
        <end position="248"/>
    </location>
</feature>
<protein>
    <recommendedName>
        <fullName evidence="4">Ricin B lectin domain-containing protein</fullName>
    </recommendedName>
</protein>